<dbReference type="KEGG" id="psai:C3B54_11478"/>
<evidence type="ECO:0000313" key="1">
    <source>
        <dbReference type="EMBL" id="AVG23471.1"/>
    </source>
</evidence>
<evidence type="ECO:0000313" key="2">
    <source>
        <dbReference type="Proteomes" id="UP000243077"/>
    </source>
</evidence>
<reference evidence="1 2" key="1">
    <citation type="submission" date="2018-02" db="EMBL/GenBank/DDBJ databases">
        <title>Complete genome of the streamlined marine actinobacterium Pontimonas salivibrio CL-TW6 adapted to coastal planktonic lifestype.</title>
        <authorList>
            <person name="Cho B.C."/>
            <person name="Hardies S.C."/>
            <person name="Jang G.I."/>
            <person name="Hwang C.Y."/>
        </authorList>
    </citation>
    <scope>NUCLEOTIDE SEQUENCE [LARGE SCALE GENOMIC DNA]</scope>
    <source>
        <strain evidence="1 2">CL-TW6</strain>
    </source>
</reference>
<keyword evidence="2" id="KW-1185">Reference proteome</keyword>
<dbReference type="AlphaFoldDB" id="A0A2L2BP80"/>
<protein>
    <submittedName>
        <fullName evidence="1">Uncharacterized protein</fullName>
    </submittedName>
</protein>
<dbReference type="RefSeq" id="WP_104913080.1">
    <property type="nucleotide sequence ID" value="NZ_CP026923.1"/>
</dbReference>
<dbReference type="OrthoDB" id="6380546at2"/>
<dbReference type="Proteomes" id="UP000243077">
    <property type="component" value="Chromosome"/>
</dbReference>
<gene>
    <name evidence="1" type="ORF">C3B54_11478</name>
</gene>
<accession>A0A2L2BP80</accession>
<proteinExistence type="predicted"/>
<sequence length="133" mass="13280">MTPGIHLNLLAGVGDSATGAQVEIAGVKLRTGSGYTLTLRSNPMVLADDVVGSSAAMEEIVFLPAGLSPGAHSLTLTAQTEDGTNLTLVQRFSVGADGRFASVDSPVGGVVAVTGETLARTGAPESAVLMGLT</sequence>
<name>A0A2L2BP80_9MICO</name>
<organism evidence="1 2">
    <name type="scientific">Pontimonas salivibrio</name>
    <dbReference type="NCBI Taxonomy" id="1159327"/>
    <lineage>
        <taxon>Bacteria</taxon>
        <taxon>Bacillati</taxon>
        <taxon>Actinomycetota</taxon>
        <taxon>Actinomycetes</taxon>
        <taxon>Micrococcales</taxon>
        <taxon>Microbacteriaceae</taxon>
        <taxon>Pontimonas</taxon>
    </lineage>
</organism>
<dbReference type="EMBL" id="CP026923">
    <property type="protein sequence ID" value="AVG23471.1"/>
    <property type="molecule type" value="Genomic_DNA"/>
</dbReference>